<dbReference type="EMBL" id="CAJVPT010019076">
    <property type="protein sequence ID" value="CAG8639022.1"/>
    <property type="molecule type" value="Genomic_DNA"/>
</dbReference>
<keyword evidence="2" id="KW-1185">Reference proteome</keyword>
<accession>A0ACA9NA70</accession>
<protein>
    <submittedName>
        <fullName evidence="1">7359_t:CDS:1</fullName>
    </submittedName>
</protein>
<evidence type="ECO:0000313" key="2">
    <source>
        <dbReference type="Proteomes" id="UP000789525"/>
    </source>
</evidence>
<proteinExistence type="predicted"/>
<name>A0ACA9NA70_9GLOM</name>
<sequence>MGLLGPSRRMLGPTFIARQAIKPFRQLSTEVKQKPENSSTPSSVLVEHRGPLSDSYTRLKKFSLSSMGLAAVFTPLMFVIDSAVPTGGRFILGLTALSTSGLSTALIAWAGSSYVTNLRVESQGPNGAGRRIHFTTTTILLKNLNTVVYDPLFLERAEEYLVKVKLRQSIRIPMAEVQKKGMKLVHGSEETVAETFDSNGNVKGWWEVRWRQEGDAGFVGECRSVGKVIR</sequence>
<organism evidence="1 2">
    <name type="scientific">Acaulospora colombiana</name>
    <dbReference type="NCBI Taxonomy" id="27376"/>
    <lineage>
        <taxon>Eukaryota</taxon>
        <taxon>Fungi</taxon>
        <taxon>Fungi incertae sedis</taxon>
        <taxon>Mucoromycota</taxon>
        <taxon>Glomeromycotina</taxon>
        <taxon>Glomeromycetes</taxon>
        <taxon>Diversisporales</taxon>
        <taxon>Acaulosporaceae</taxon>
        <taxon>Acaulospora</taxon>
    </lineage>
</organism>
<gene>
    <name evidence="1" type="ORF">ACOLOM_LOCUS7876</name>
</gene>
<comment type="caution">
    <text evidence="1">The sequence shown here is derived from an EMBL/GenBank/DDBJ whole genome shotgun (WGS) entry which is preliminary data.</text>
</comment>
<dbReference type="Proteomes" id="UP000789525">
    <property type="component" value="Unassembled WGS sequence"/>
</dbReference>
<evidence type="ECO:0000313" key="1">
    <source>
        <dbReference type="EMBL" id="CAG8639022.1"/>
    </source>
</evidence>
<reference evidence="1" key="1">
    <citation type="submission" date="2021-06" db="EMBL/GenBank/DDBJ databases">
        <authorList>
            <person name="Kallberg Y."/>
            <person name="Tangrot J."/>
            <person name="Rosling A."/>
        </authorList>
    </citation>
    <scope>NUCLEOTIDE SEQUENCE</scope>
    <source>
        <strain evidence="1">CL356</strain>
    </source>
</reference>